<keyword evidence="2" id="KW-0812">Transmembrane</keyword>
<evidence type="ECO:0000256" key="2">
    <source>
        <dbReference type="SAM" id="Phobius"/>
    </source>
</evidence>
<comment type="caution">
    <text evidence="4">The sequence shown here is derived from an EMBL/GenBank/DDBJ whole genome shotgun (WGS) entry which is preliminary data.</text>
</comment>
<dbReference type="Pfam" id="PF07859">
    <property type="entry name" value="Abhydrolase_3"/>
    <property type="match status" value="1"/>
</dbReference>
<comment type="similarity">
    <text evidence="1">Belongs to the 'GDXG' lipolytic enzyme family.</text>
</comment>
<reference evidence="4 5" key="1">
    <citation type="journal article" date="2021" name="Plant Biotechnol. J.">
        <title>Multi-omics assisted identification of the key and species-specific regulatory components of drought-tolerant mechanisms in Gossypium stocksii.</title>
        <authorList>
            <person name="Yu D."/>
            <person name="Ke L."/>
            <person name="Zhang D."/>
            <person name="Wu Y."/>
            <person name="Sun Y."/>
            <person name="Mei J."/>
            <person name="Sun J."/>
            <person name="Sun Y."/>
        </authorList>
    </citation>
    <scope>NUCLEOTIDE SEQUENCE [LARGE SCALE GENOMIC DNA]</scope>
    <source>
        <strain evidence="5">cv. E1</strain>
        <tissue evidence="4">Leaf</tissue>
    </source>
</reference>
<feature type="transmembrane region" description="Helical" evidence="2">
    <location>
        <begin position="108"/>
        <end position="131"/>
    </location>
</feature>
<dbReference type="OrthoDB" id="408631at2759"/>
<accession>A0A9D3VEX3</accession>
<evidence type="ECO:0000259" key="3">
    <source>
        <dbReference type="Pfam" id="PF07859"/>
    </source>
</evidence>
<sequence length="133" mass="14898">MSSGNNDLVANNFFCRRIAKLCDAIVVVVGYRLAPGNKYLTAFYDEMKTLHWLEKQANLAECSKLMGSRARGVGVEFTKAKVQRHIVDAIGASVVEPWLAAHRDSSRFYFFFFPSLLSISFDIALLAFVLVTN</sequence>
<evidence type="ECO:0000256" key="1">
    <source>
        <dbReference type="ARBA" id="ARBA00010515"/>
    </source>
</evidence>
<dbReference type="Proteomes" id="UP000828251">
    <property type="component" value="Unassembled WGS sequence"/>
</dbReference>
<dbReference type="Gene3D" id="3.40.50.1820">
    <property type="entry name" value="alpha/beta hydrolase"/>
    <property type="match status" value="1"/>
</dbReference>
<organism evidence="4 5">
    <name type="scientific">Gossypium stocksii</name>
    <dbReference type="NCBI Taxonomy" id="47602"/>
    <lineage>
        <taxon>Eukaryota</taxon>
        <taxon>Viridiplantae</taxon>
        <taxon>Streptophyta</taxon>
        <taxon>Embryophyta</taxon>
        <taxon>Tracheophyta</taxon>
        <taxon>Spermatophyta</taxon>
        <taxon>Magnoliopsida</taxon>
        <taxon>eudicotyledons</taxon>
        <taxon>Gunneridae</taxon>
        <taxon>Pentapetalae</taxon>
        <taxon>rosids</taxon>
        <taxon>malvids</taxon>
        <taxon>Malvales</taxon>
        <taxon>Malvaceae</taxon>
        <taxon>Malvoideae</taxon>
        <taxon>Gossypium</taxon>
    </lineage>
</organism>
<keyword evidence="2" id="KW-0472">Membrane</keyword>
<feature type="domain" description="Alpha/beta hydrolase fold-3" evidence="3">
    <location>
        <begin position="11"/>
        <end position="58"/>
    </location>
</feature>
<keyword evidence="5" id="KW-1185">Reference proteome</keyword>
<proteinExistence type="inferred from homology"/>
<dbReference type="InterPro" id="IPR013094">
    <property type="entry name" value="AB_hydrolase_3"/>
</dbReference>
<name>A0A9D3VEX3_9ROSI</name>
<dbReference type="EMBL" id="JAIQCV010000007">
    <property type="protein sequence ID" value="KAH1080719.1"/>
    <property type="molecule type" value="Genomic_DNA"/>
</dbReference>
<protein>
    <recommendedName>
        <fullName evidence="3">Alpha/beta hydrolase fold-3 domain-containing protein</fullName>
    </recommendedName>
</protein>
<evidence type="ECO:0000313" key="4">
    <source>
        <dbReference type="EMBL" id="KAH1080719.1"/>
    </source>
</evidence>
<keyword evidence="2" id="KW-1133">Transmembrane helix</keyword>
<evidence type="ECO:0000313" key="5">
    <source>
        <dbReference type="Proteomes" id="UP000828251"/>
    </source>
</evidence>
<dbReference type="AlphaFoldDB" id="A0A9D3VEX3"/>
<dbReference type="GO" id="GO:0016787">
    <property type="term" value="F:hydrolase activity"/>
    <property type="evidence" value="ECO:0007669"/>
    <property type="project" value="InterPro"/>
</dbReference>
<dbReference type="InterPro" id="IPR029058">
    <property type="entry name" value="AB_hydrolase_fold"/>
</dbReference>
<dbReference type="SUPFAM" id="SSF53474">
    <property type="entry name" value="alpha/beta-Hydrolases"/>
    <property type="match status" value="1"/>
</dbReference>
<gene>
    <name evidence="4" type="ORF">J1N35_020480</name>
</gene>